<dbReference type="Gramene" id="OMO79090">
    <property type="protein sequence ID" value="OMO79090"/>
    <property type="gene ID" value="CCACVL1_13921"/>
</dbReference>
<comment type="caution">
    <text evidence="1">The sequence shown here is derived from an EMBL/GenBank/DDBJ whole genome shotgun (WGS) entry which is preliminary data.</text>
</comment>
<evidence type="ECO:0000313" key="1">
    <source>
        <dbReference type="EMBL" id="OMO79090.1"/>
    </source>
</evidence>
<accession>A0A1R3I945</accession>
<dbReference type="AlphaFoldDB" id="A0A1R3I945"/>
<protein>
    <submittedName>
        <fullName evidence="1">Uncharacterized protein</fullName>
    </submittedName>
</protein>
<dbReference type="EMBL" id="AWWV01010475">
    <property type="protein sequence ID" value="OMO79090.1"/>
    <property type="molecule type" value="Genomic_DNA"/>
</dbReference>
<sequence>MPEYRLGSFRRCGSFGRRALN</sequence>
<reference evidence="1 2" key="1">
    <citation type="submission" date="2013-09" db="EMBL/GenBank/DDBJ databases">
        <title>Corchorus capsularis genome sequencing.</title>
        <authorList>
            <person name="Alam M."/>
            <person name="Haque M.S."/>
            <person name="Islam M.S."/>
            <person name="Emdad E.M."/>
            <person name="Islam M.M."/>
            <person name="Ahmed B."/>
            <person name="Halim A."/>
            <person name="Hossen Q.M.M."/>
            <person name="Hossain M.Z."/>
            <person name="Ahmed R."/>
            <person name="Khan M.M."/>
            <person name="Islam R."/>
            <person name="Rashid M.M."/>
            <person name="Khan S.A."/>
            <person name="Rahman M.S."/>
            <person name="Alam M."/>
        </authorList>
    </citation>
    <scope>NUCLEOTIDE SEQUENCE [LARGE SCALE GENOMIC DNA]</scope>
    <source>
        <strain evidence="2">cv. CVL-1</strain>
        <tissue evidence="1">Whole seedling</tissue>
    </source>
</reference>
<gene>
    <name evidence="1" type="ORF">CCACVL1_13921</name>
</gene>
<proteinExistence type="predicted"/>
<dbReference type="Proteomes" id="UP000188268">
    <property type="component" value="Unassembled WGS sequence"/>
</dbReference>
<name>A0A1R3I945_COCAP</name>
<evidence type="ECO:0000313" key="2">
    <source>
        <dbReference type="Proteomes" id="UP000188268"/>
    </source>
</evidence>
<keyword evidence="2" id="KW-1185">Reference proteome</keyword>
<organism evidence="1 2">
    <name type="scientific">Corchorus capsularis</name>
    <name type="common">Jute</name>
    <dbReference type="NCBI Taxonomy" id="210143"/>
    <lineage>
        <taxon>Eukaryota</taxon>
        <taxon>Viridiplantae</taxon>
        <taxon>Streptophyta</taxon>
        <taxon>Embryophyta</taxon>
        <taxon>Tracheophyta</taxon>
        <taxon>Spermatophyta</taxon>
        <taxon>Magnoliopsida</taxon>
        <taxon>eudicotyledons</taxon>
        <taxon>Gunneridae</taxon>
        <taxon>Pentapetalae</taxon>
        <taxon>rosids</taxon>
        <taxon>malvids</taxon>
        <taxon>Malvales</taxon>
        <taxon>Malvaceae</taxon>
        <taxon>Grewioideae</taxon>
        <taxon>Apeibeae</taxon>
        <taxon>Corchorus</taxon>
    </lineage>
</organism>